<dbReference type="InterPro" id="IPR025241">
    <property type="entry name" value="DUF4190"/>
</dbReference>
<keyword evidence="2" id="KW-0472">Membrane</keyword>
<gene>
    <name evidence="4" type="ORF">HG542_24540</name>
</gene>
<evidence type="ECO:0000256" key="1">
    <source>
        <dbReference type="SAM" id="MobiDB-lite"/>
    </source>
</evidence>
<evidence type="ECO:0000313" key="5">
    <source>
        <dbReference type="Proteomes" id="UP000587462"/>
    </source>
</evidence>
<organism evidence="4 5">
    <name type="scientific">Streptomyces morookaense</name>
    <name type="common">Streptoverticillium morookaense</name>
    <dbReference type="NCBI Taxonomy" id="1970"/>
    <lineage>
        <taxon>Bacteria</taxon>
        <taxon>Bacillati</taxon>
        <taxon>Actinomycetota</taxon>
        <taxon>Actinomycetes</taxon>
        <taxon>Kitasatosporales</taxon>
        <taxon>Streptomycetaceae</taxon>
        <taxon>Streptomyces</taxon>
    </lineage>
</organism>
<keyword evidence="5" id="KW-1185">Reference proteome</keyword>
<dbReference type="Proteomes" id="UP000587462">
    <property type="component" value="Unassembled WGS sequence"/>
</dbReference>
<dbReference type="Pfam" id="PF13828">
    <property type="entry name" value="DUF4190"/>
    <property type="match status" value="1"/>
</dbReference>
<evidence type="ECO:0000313" key="4">
    <source>
        <dbReference type="EMBL" id="NVK80800.1"/>
    </source>
</evidence>
<proteinExistence type="predicted"/>
<keyword evidence="2" id="KW-0812">Transmembrane</keyword>
<name>A0A7Y7B8D8_STRMO</name>
<evidence type="ECO:0000256" key="2">
    <source>
        <dbReference type="SAM" id="Phobius"/>
    </source>
</evidence>
<keyword evidence="2" id="KW-1133">Transmembrane helix</keyword>
<evidence type="ECO:0000259" key="3">
    <source>
        <dbReference type="Pfam" id="PF13828"/>
    </source>
</evidence>
<reference evidence="4 5" key="1">
    <citation type="submission" date="2020-04" db="EMBL/GenBank/DDBJ databases">
        <title>Draft Genome Sequence of Streptomyces morookaense DSM 40503, an 8-azaguanine-producing strain.</title>
        <authorList>
            <person name="Qi J."/>
            <person name="Gao J.-M."/>
        </authorList>
    </citation>
    <scope>NUCLEOTIDE SEQUENCE [LARGE SCALE GENOMIC DNA]</scope>
    <source>
        <strain evidence="4 5">DSM 40503</strain>
    </source>
</reference>
<dbReference type="RefSeq" id="WP_171084984.1">
    <property type="nucleotide sequence ID" value="NZ_BNBU01000002.1"/>
</dbReference>
<feature type="compositionally biased region" description="Pro residues" evidence="1">
    <location>
        <begin position="123"/>
        <end position="135"/>
    </location>
</feature>
<accession>A0A7Y7B8D8</accession>
<feature type="transmembrane region" description="Helical" evidence="2">
    <location>
        <begin position="168"/>
        <end position="195"/>
    </location>
</feature>
<sequence length="274" mass="27690">MSGKDGNSEAQQEQREQREQNPWAPPGERVSLDKPDSAAVPPQAPAGDGAPAAAADAAPVQDAPAAAPAPAPAVPAGDAPAVPPIPQAPTGPGTPSAYQGGPYGPHHQHPQHPQQPYWQGIPGPHPQHPQGPYAPGPYGYGQPAYGTAWGAPGWQPAQRPDNALGTAALVLGIVGIVFSPTIVFGVILGVLAIVLGAIGRNKARTGLANNGGQALAGLVLGSAALLATALMLALYITAASHHSSRTPDEDPDATYGAYMHRPAASAPLALPARR</sequence>
<protein>
    <submittedName>
        <fullName evidence="4">DUF4190 domain-containing protein</fullName>
    </submittedName>
</protein>
<dbReference type="EMBL" id="JABBXF010000063">
    <property type="protein sequence ID" value="NVK80800.1"/>
    <property type="molecule type" value="Genomic_DNA"/>
</dbReference>
<feature type="compositionally biased region" description="Low complexity" evidence="1">
    <location>
        <begin position="111"/>
        <end position="122"/>
    </location>
</feature>
<feature type="transmembrane region" description="Helical" evidence="2">
    <location>
        <begin position="215"/>
        <end position="236"/>
    </location>
</feature>
<dbReference type="AlphaFoldDB" id="A0A7Y7B8D8"/>
<feature type="compositionally biased region" description="Low complexity" evidence="1">
    <location>
        <begin position="38"/>
        <end position="66"/>
    </location>
</feature>
<feature type="domain" description="DUF4190" evidence="3">
    <location>
        <begin position="164"/>
        <end position="230"/>
    </location>
</feature>
<comment type="caution">
    <text evidence="4">The sequence shown here is derived from an EMBL/GenBank/DDBJ whole genome shotgun (WGS) entry which is preliminary data.</text>
</comment>
<feature type="region of interest" description="Disordered" evidence="1">
    <location>
        <begin position="1"/>
        <end position="137"/>
    </location>
</feature>